<dbReference type="GeneID" id="20091834"/>
<name>A0A024T8U5_9STRA</name>
<protein>
    <submittedName>
        <fullName evidence="1">Uncharacterized protein</fullName>
    </submittedName>
</protein>
<organism evidence="1">
    <name type="scientific">Aphanomyces invadans</name>
    <dbReference type="NCBI Taxonomy" id="157072"/>
    <lineage>
        <taxon>Eukaryota</taxon>
        <taxon>Sar</taxon>
        <taxon>Stramenopiles</taxon>
        <taxon>Oomycota</taxon>
        <taxon>Saprolegniomycetes</taxon>
        <taxon>Saprolegniales</taxon>
        <taxon>Verrucalvaceae</taxon>
        <taxon>Aphanomyces</taxon>
    </lineage>
</organism>
<reference evidence="1" key="1">
    <citation type="submission" date="2013-12" db="EMBL/GenBank/DDBJ databases">
        <title>The Genome Sequence of Aphanomyces invadans NJM9701.</title>
        <authorList>
            <consortium name="The Broad Institute Genomics Platform"/>
            <person name="Russ C."/>
            <person name="Tyler B."/>
            <person name="van West P."/>
            <person name="Dieguez-Uribeondo J."/>
            <person name="Young S.K."/>
            <person name="Zeng Q."/>
            <person name="Gargeya S."/>
            <person name="Fitzgerald M."/>
            <person name="Abouelleil A."/>
            <person name="Alvarado L."/>
            <person name="Chapman S.B."/>
            <person name="Gainer-Dewar J."/>
            <person name="Goldberg J."/>
            <person name="Griggs A."/>
            <person name="Gujja S."/>
            <person name="Hansen M."/>
            <person name="Howarth C."/>
            <person name="Imamovic A."/>
            <person name="Ireland A."/>
            <person name="Larimer J."/>
            <person name="McCowan C."/>
            <person name="Murphy C."/>
            <person name="Pearson M."/>
            <person name="Poon T.W."/>
            <person name="Priest M."/>
            <person name="Roberts A."/>
            <person name="Saif S."/>
            <person name="Shea T."/>
            <person name="Sykes S."/>
            <person name="Wortman J."/>
            <person name="Nusbaum C."/>
            <person name="Birren B."/>
        </authorList>
    </citation>
    <scope>NUCLEOTIDE SEQUENCE [LARGE SCALE GENOMIC DNA]</scope>
    <source>
        <strain evidence="1">NJM9701</strain>
    </source>
</reference>
<proteinExistence type="predicted"/>
<evidence type="ECO:0000313" key="1">
    <source>
        <dbReference type="EMBL" id="ETV90433.1"/>
    </source>
</evidence>
<dbReference type="EMBL" id="KI914039">
    <property type="protein sequence ID" value="ETV90433.1"/>
    <property type="molecule type" value="Genomic_DNA"/>
</dbReference>
<sequence length="37" mass="4187">MLISSSGRCNLAAFKYRNFKDARQSIQTFFTSVQVGN</sequence>
<dbReference type="RefSeq" id="XP_008880935.1">
    <property type="nucleotide sequence ID" value="XM_008882713.1"/>
</dbReference>
<dbReference type="VEuPathDB" id="FungiDB:H310_14784"/>
<accession>A0A024T8U5</accession>
<gene>
    <name evidence="1" type="ORF">H310_14784</name>
</gene>
<dbReference type="AlphaFoldDB" id="A0A024T8U5"/>